<evidence type="ECO:0000256" key="4">
    <source>
        <dbReference type="ARBA" id="ARBA00022982"/>
    </source>
</evidence>
<gene>
    <name evidence="8" type="ORF">SAMN04488514_11094</name>
</gene>
<feature type="binding site" description="covalent" evidence="6">
    <location>
        <position position="237"/>
    </location>
    <ligand>
        <name>heme c</name>
        <dbReference type="ChEBI" id="CHEBI:61717"/>
    </ligand>
</feature>
<dbReference type="PROSITE" id="PS51007">
    <property type="entry name" value="CYTC"/>
    <property type="match status" value="1"/>
</dbReference>
<evidence type="ECO:0000313" key="8">
    <source>
        <dbReference type="EMBL" id="SDM54308.1"/>
    </source>
</evidence>
<dbReference type="GO" id="GO:0020037">
    <property type="term" value="F:heme binding"/>
    <property type="evidence" value="ECO:0007669"/>
    <property type="project" value="InterPro"/>
</dbReference>
<evidence type="ECO:0000256" key="5">
    <source>
        <dbReference type="ARBA" id="ARBA00023004"/>
    </source>
</evidence>
<evidence type="ECO:0000256" key="2">
    <source>
        <dbReference type="ARBA" id="ARBA00022617"/>
    </source>
</evidence>
<dbReference type="SUPFAM" id="SSF46626">
    <property type="entry name" value="Cytochrome c"/>
    <property type="match status" value="1"/>
</dbReference>
<comment type="PTM">
    <text evidence="6">Binds 1 heme c group covalently per subunit.</text>
</comment>
<dbReference type="PRINTS" id="PR00606">
    <property type="entry name" value="CYTCHROMECID"/>
</dbReference>
<dbReference type="InterPro" id="IPR011042">
    <property type="entry name" value="6-blade_b-propeller_TolB-like"/>
</dbReference>
<dbReference type="PANTHER" id="PTHR33546:SF1">
    <property type="entry name" value="LARGE, MULTIFUNCTIONAL SECRETED PROTEIN"/>
    <property type="match status" value="1"/>
</dbReference>
<organism evidence="8 9">
    <name type="scientific">Kriegella aquimaris</name>
    <dbReference type="NCBI Taxonomy" id="192904"/>
    <lineage>
        <taxon>Bacteria</taxon>
        <taxon>Pseudomonadati</taxon>
        <taxon>Bacteroidota</taxon>
        <taxon>Flavobacteriia</taxon>
        <taxon>Flavobacteriales</taxon>
        <taxon>Flavobacteriaceae</taxon>
        <taxon>Kriegella</taxon>
    </lineage>
</organism>
<name>A0A1G9U307_9FLAO</name>
<evidence type="ECO:0000256" key="3">
    <source>
        <dbReference type="ARBA" id="ARBA00022723"/>
    </source>
</evidence>
<sequence length="784" mass="88680">MTGQVSMKLSIKIFTFGFAVLYILLGCTGADRVKSHRPIDVWVFRSVLDKKPRMLTVALDSQLYVAYDLARCTLYKAWKGGVTMEGAPYTSKKNIQPTSWGTTYISDSPLQQQWVVERNGKKETSKITNKGYSFKDDQVYLEYLLVLSTGDSMLVKERPEYVKDPTGKPGYERWFKTVGVPQGTSISLQQNNEFFKLASNGISVKTDYFDILPEQFPPDPKASYDHLGRMWMEESDCFTCHDIDKPDVGPAFTQIAQRYPNNGETLVKLSQKIRQGGSGVWGQNVMNPHPQFSERELKMMLGYVLSLKNEEDTVAYKPFVRDYLVAAEKHEATPGHGQPLEAVHPSYDLTTLHGGDFRPKVGGLAFLPDGRLLFTIWDTEGGVYILDGFQGGDSTKISTKRIAAGLHEPLGIEVVDGNIFVVQKHELTQLIDLNGDDVIDEYRAICNTWQVTEDFHEFAFGLDYDEGYFYITLSMAMRLLATEKQKLDRGRTIKIAPDGSYERINYGLRTPNGIGRGVDGELFVTDNQGQWLPANKLIHVKKGEYNGMAWGLLDSLQEPPKMVPPTLWLPQTEIGNSPSEPIMMKDGPYKGQMLHGDVSHGGIKRDFLEKVNGNYQGAVFRFTQGLAAGVNRLCWGPDGALYIGEIGMVGGWSWKEKKYGLQRIKYNGEPTFEMLAIRAKPKGFEIEFTQPLENNSKIFWADFYITQWRYDPTEDYGGPKLDFEQLTVKATNLSQDRKKLYLELPGLKKEHVVYLRIPDNLRNADGQNLWSSEAWYTLNAIPEK</sequence>
<keyword evidence="2 6" id="KW-0349">Heme</keyword>
<dbReference type="Gene3D" id="2.120.10.30">
    <property type="entry name" value="TolB, C-terminal domain"/>
    <property type="match status" value="1"/>
</dbReference>
<protein>
    <submittedName>
        <fullName evidence="8">Cytochrome c</fullName>
    </submittedName>
</protein>
<reference evidence="8 9" key="1">
    <citation type="submission" date="2016-10" db="EMBL/GenBank/DDBJ databases">
        <authorList>
            <person name="de Groot N.N."/>
        </authorList>
    </citation>
    <scope>NUCLEOTIDE SEQUENCE [LARGE SCALE GENOMIC DNA]</scope>
    <source>
        <strain evidence="8 9">DSM 19886</strain>
    </source>
</reference>
<dbReference type="STRING" id="192904.SAMN04488514_11094"/>
<evidence type="ECO:0000313" key="9">
    <source>
        <dbReference type="Proteomes" id="UP000199440"/>
    </source>
</evidence>
<evidence type="ECO:0000256" key="1">
    <source>
        <dbReference type="ARBA" id="ARBA00022448"/>
    </source>
</evidence>
<dbReference type="InterPro" id="IPR036909">
    <property type="entry name" value="Cyt_c-like_dom_sf"/>
</dbReference>
<evidence type="ECO:0000259" key="7">
    <source>
        <dbReference type="PROSITE" id="PS51007"/>
    </source>
</evidence>
<feature type="binding site" description="covalent" evidence="6">
    <location>
        <position position="286"/>
    </location>
    <ligand>
        <name>heme c</name>
        <dbReference type="ChEBI" id="CHEBI:61717"/>
    </ligand>
</feature>
<keyword evidence="1" id="KW-0813">Transport</keyword>
<keyword evidence="4" id="KW-0249">Electron transport</keyword>
<feature type="domain" description="Cytochrome c" evidence="7">
    <location>
        <begin position="196"/>
        <end position="308"/>
    </location>
</feature>
<dbReference type="Gene3D" id="1.10.760.10">
    <property type="entry name" value="Cytochrome c-like domain"/>
    <property type="match status" value="1"/>
</dbReference>
<dbReference type="InterPro" id="IPR009056">
    <property type="entry name" value="Cyt_c-like_dom"/>
</dbReference>
<dbReference type="PANTHER" id="PTHR33546">
    <property type="entry name" value="LARGE, MULTIFUNCTIONAL SECRETED PROTEIN-RELATED"/>
    <property type="match status" value="1"/>
</dbReference>
<dbReference type="Proteomes" id="UP000199440">
    <property type="component" value="Unassembled WGS sequence"/>
</dbReference>
<dbReference type="GO" id="GO:0009055">
    <property type="term" value="F:electron transfer activity"/>
    <property type="evidence" value="ECO:0007669"/>
    <property type="project" value="InterPro"/>
</dbReference>
<dbReference type="Pfam" id="PF00034">
    <property type="entry name" value="Cytochrom_C"/>
    <property type="match status" value="1"/>
</dbReference>
<proteinExistence type="predicted"/>
<dbReference type="GO" id="GO:0005506">
    <property type="term" value="F:iron ion binding"/>
    <property type="evidence" value="ECO:0007669"/>
    <property type="project" value="InterPro"/>
</dbReference>
<dbReference type="InterPro" id="IPR002324">
    <property type="entry name" value="Cyt_c_ID"/>
</dbReference>
<accession>A0A1G9U307</accession>
<dbReference type="InterPro" id="IPR011041">
    <property type="entry name" value="Quinoprot_gluc/sorb_DH_b-prop"/>
</dbReference>
<dbReference type="SUPFAM" id="SSF50952">
    <property type="entry name" value="Soluble quinoprotein glucose dehydrogenase"/>
    <property type="match status" value="1"/>
</dbReference>
<evidence type="ECO:0000256" key="6">
    <source>
        <dbReference type="PIRSR" id="PIRSR602324-1"/>
    </source>
</evidence>
<keyword evidence="9" id="KW-1185">Reference proteome</keyword>
<keyword evidence="3 6" id="KW-0479">Metal-binding</keyword>
<keyword evidence="5 6" id="KW-0408">Iron</keyword>
<dbReference type="EMBL" id="FNGV01000010">
    <property type="protein sequence ID" value="SDM54308.1"/>
    <property type="molecule type" value="Genomic_DNA"/>
</dbReference>
<feature type="binding site" description="covalent" evidence="6">
    <location>
        <position position="241"/>
    </location>
    <ligand>
        <name>heme c</name>
        <dbReference type="ChEBI" id="CHEBI:61717"/>
    </ligand>
</feature>
<dbReference type="AlphaFoldDB" id="A0A1G9U307"/>